<keyword evidence="1" id="KW-1133">Transmembrane helix</keyword>
<proteinExistence type="predicted"/>
<evidence type="ECO:0000313" key="2">
    <source>
        <dbReference type="EMBL" id="KKK53694.1"/>
    </source>
</evidence>
<reference evidence="2" key="1">
    <citation type="journal article" date="2015" name="Nature">
        <title>Complex archaea that bridge the gap between prokaryotes and eukaryotes.</title>
        <authorList>
            <person name="Spang A."/>
            <person name="Saw J.H."/>
            <person name="Jorgensen S.L."/>
            <person name="Zaremba-Niedzwiedzka K."/>
            <person name="Martijn J."/>
            <person name="Lind A.E."/>
            <person name="van Eijk R."/>
            <person name="Schleper C."/>
            <person name="Guy L."/>
            <person name="Ettema T.J."/>
        </authorList>
    </citation>
    <scope>NUCLEOTIDE SEQUENCE</scope>
</reference>
<gene>
    <name evidence="2" type="ORF">LCGC14_3092230</name>
</gene>
<evidence type="ECO:0000256" key="1">
    <source>
        <dbReference type="SAM" id="Phobius"/>
    </source>
</evidence>
<name>A0A0F8YHK5_9ZZZZ</name>
<dbReference type="EMBL" id="LAZR01066374">
    <property type="protein sequence ID" value="KKK53694.1"/>
    <property type="molecule type" value="Genomic_DNA"/>
</dbReference>
<sequence>AWISAIMIIGTPIGVLGGVIYAVLQGLILSENDAYYIFLVLVIMLLGGILASKVTLIAIARQYKDVLK</sequence>
<feature type="transmembrane region" description="Helical" evidence="1">
    <location>
        <begin position="34"/>
        <end position="60"/>
    </location>
</feature>
<keyword evidence="1" id="KW-0472">Membrane</keyword>
<comment type="caution">
    <text evidence="2">The sequence shown here is derived from an EMBL/GenBank/DDBJ whole genome shotgun (WGS) entry which is preliminary data.</text>
</comment>
<keyword evidence="1" id="KW-0812">Transmembrane</keyword>
<feature type="transmembrane region" description="Helical" evidence="1">
    <location>
        <begin position="7"/>
        <end position="28"/>
    </location>
</feature>
<accession>A0A0F8YHK5</accession>
<organism evidence="2">
    <name type="scientific">marine sediment metagenome</name>
    <dbReference type="NCBI Taxonomy" id="412755"/>
    <lineage>
        <taxon>unclassified sequences</taxon>
        <taxon>metagenomes</taxon>
        <taxon>ecological metagenomes</taxon>
    </lineage>
</organism>
<protein>
    <submittedName>
        <fullName evidence="2">Uncharacterized protein</fullName>
    </submittedName>
</protein>
<feature type="non-terminal residue" evidence="2">
    <location>
        <position position="1"/>
    </location>
</feature>
<dbReference type="AlphaFoldDB" id="A0A0F8YHK5"/>